<dbReference type="InterPro" id="IPR036322">
    <property type="entry name" value="WD40_repeat_dom_sf"/>
</dbReference>
<dbReference type="Gene3D" id="2.130.10.10">
    <property type="entry name" value="YVTN repeat-like/Quinoprotein amine dehydrogenase"/>
    <property type="match status" value="5"/>
</dbReference>
<feature type="compositionally biased region" description="Low complexity" evidence="4">
    <location>
        <begin position="754"/>
        <end position="772"/>
    </location>
</feature>
<dbReference type="InterPro" id="IPR020472">
    <property type="entry name" value="WD40_PAC1"/>
</dbReference>
<dbReference type="InterPro" id="IPR001680">
    <property type="entry name" value="WD40_rpt"/>
</dbReference>
<dbReference type="PROSITE" id="PS00678">
    <property type="entry name" value="WD_REPEATS_1"/>
    <property type="match status" value="7"/>
</dbReference>
<dbReference type="SMART" id="SM00320">
    <property type="entry name" value="WD40"/>
    <property type="match status" value="14"/>
</dbReference>
<name>A0A508AFN7_9ACTO</name>
<evidence type="ECO:0000313" key="5">
    <source>
        <dbReference type="EMBL" id="TQD44632.1"/>
    </source>
</evidence>
<feature type="compositionally biased region" description="Basic and acidic residues" evidence="4">
    <location>
        <begin position="948"/>
        <end position="980"/>
    </location>
</feature>
<dbReference type="PANTHER" id="PTHR19879:SF9">
    <property type="entry name" value="TRANSCRIPTION INITIATION FACTOR TFIID SUBUNIT 5"/>
    <property type="match status" value="1"/>
</dbReference>
<feature type="repeat" description="WD" evidence="3">
    <location>
        <begin position="586"/>
        <end position="627"/>
    </location>
</feature>
<feature type="compositionally biased region" description="Low complexity" evidence="4">
    <location>
        <begin position="935"/>
        <end position="947"/>
    </location>
</feature>
<feature type="repeat" description="WD" evidence="3">
    <location>
        <begin position="113"/>
        <end position="145"/>
    </location>
</feature>
<evidence type="ECO:0000256" key="4">
    <source>
        <dbReference type="SAM" id="MobiDB-lite"/>
    </source>
</evidence>
<dbReference type="PROSITE" id="PS50082">
    <property type="entry name" value="WD_REPEATS_2"/>
    <property type="match status" value="12"/>
</dbReference>
<protein>
    <submittedName>
        <fullName evidence="5">Uncharacterized protein</fullName>
    </submittedName>
</protein>
<feature type="repeat" description="WD" evidence="3">
    <location>
        <begin position="19"/>
        <end position="60"/>
    </location>
</feature>
<feature type="region of interest" description="Disordered" evidence="4">
    <location>
        <begin position="196"/>
        <end position="215"/>
    </location>
</feature>
<dbReference type="RefSeq" id="WP_141423462.1">
    <property type="nucleotide sequence ID" value="NZ_JASPFB010000001.1"/>
</dbReference>
<sequence length="1379" mass="143242">MTVPSETSGTIDPREVSLYAGHFDALWGVAWSPDGTRLLSGSHDGTARVWDANSGIELFALAGPSLSISAVAWSPDGTRLLTAAEDHSVRIWDATTGADLLTLGVGGSGVGGAVAWSPDSARILTSFDDASARIWDASSGQVVRTLSGHTDHLTAVAWSPDGTRVATASDDGTARVWDVTTGTELLRVGPMAFVGRGGTVGPDGRPTRLGPIEPMTGLSWSPDSRRIITAFDSAEPRIWDAATGEEVLSLHGRERRWVSVVSWSPDGGRIVTDDISGTTAHIWDAATGEELFSLRGHTQWACSLAWSPDSRRVATGSHDDTVRIWDAATGQTQLVLGAGNSVETVSWSPDGSKLTIGAKIGGNRVWDAATGEPRLMVDSGARELSEVVWSPDGTRLATSSYLSPRVLILDATTGEVVQALTADEDDVNDVSWSPDGERILTGLGDDRAAIWNAARGERILTLEGHRDMITSVAWSPNGQRVLTGSQDGTARIWDATTGEVIHTYTGNWVRDVVWTQGGPRVVTGSADGAAHVWDVITSGELVTLRDEGAMVRSYAWSPDGTRVLAGFDDGVVRVWDEVSGKIVLSLAGHRFGVTDAQWSPDGTRILTGSEDGTARLWDAATGEMTGLFLCFLPDGGVAVLDAPSLSLRSGPGEVWDYLGRPEILAGQLTRVGVERRQYIDPDPVRDVAAQPAQDVQVDESPAAEEPSEPPQAPEVAEAAEAAGPAEPVEVTEPAEPAGASEQVSPESPERQEVPAPSGASAPSAPAASADSAVGTRPAQTTADSAQPAAAVEENVPAEAQGAPVATPESSQGAPDETEDESAAETIAESVTKMTETEEYAAEVEIVTPVSAPETGESAAARQARHAAATAGTPAETASTSGQPVTPAPENNGAVPTETEPVAAPTGETLLVQPFPVDQSLVDGEVTAPAVSTPSTAEGAAAPVTAPAVEERPAQEPEDVQQKQTEEASAHSPAADERPAQEPESVIETPAVPGDRTNSANASRARHVADTSQTPADPGAGAAVERTGEAATETTPEGGVDAVSALASPPRAAQSSGTAESAYEPVVVPAVEHAGGEPVAAPTGETVAHPEGPEPARADAPEQQPMAASGEAWEHVAVSARTPVDATGHDGQQTDTPPSGEPAEPAKAEIPWYAASVEGAVPPATDEQDTAETVHMADPLSAEAQGASASEPVSAPTNSTPEDSPEDSAAQGASAEQPAVEHSDPVVDSEPTEQPGEAVDDSAERDSEEAPDEEPAPAPWGDEELRRRIYTEVQEFVAAIARRDVNELASRYGIAGHDLAGLDEQLAGLSFPASDLALYPVEQADDYIDGHHRLALSELEGGGVVIASELWAHGAATGARLVAHWNPMGIYPFDFRHVSM</sequence>
<accession>A0A508AFN7</accession>
<feature type="repeat" description="WD" evidence="3">
    <location>
        <begin position="61"/>
        <end position="102"/>
    </location>
</feature>
<keyword evidence="2" id="KW-0677">Repeat</keyword>
<dbReference type="EMBL" id="VICB01000003">
    <property type="protein sequence ID" value="TQD44632.1"/>
    <property type="molecule type" value="Genomic_DNA"/>
</dbReference>
<feature type="compositionally biased region" description="Low complexity" evidence="4">
    <location>
        <begin position="1018"/>
        <end position="1038"/>
    </location>
</feature>
<organism evidence="5 6">
    <name type="scientific">Actinomyces johnsonii</name>
    <dbReference type="NCBI Taxonomy" id="544581"/>
    <lineage>
        <taxon>Bacteria</taxon>
        <taxon>Bacillati</taxon>
        <taxon>Actinomycetota</taxon>
        <taxon>Actinomycetes</taxon>
        <taxon>Actinomycetales</taxon>
        <taxon>Actinomycetaceae</taxon>
        <taxon>Actinomyces</taxon>
    </lineage>
</organism>
<feature type="repeat" description="WD" evidence="3">
    <location>
        <begin position="208"/>
        <end position="249"/>
    </location>
</feature>
<gene>
    <name evidence="5" type="ORF">FK256_01745</name>
</gene>
<dbReference type="PRINTS" id="PR00320">
    <property type="entry name" value="GPROTEINBRPT"/>
</dbReference>
<feature type="repeat" description="WD" evidence="3">
    <location>
        <begin position="462"/>
        <end position="503"/>
    </location>
</feature>
<dbReference type="SUPFAM" id="SSF50998">
    <property type="entry name" value="Quinoprotein alcohol dehydrogenase-like"/>
    <property type="match status" value="1"/>
</dbReference>
<feature type="repeat" description="WD" evidence="3">
    <location>
        <begin position="544"/>
        <end position="585"/>
    </location>
</feature>
<dbReference type="PROSITE" id="PS50294">
    <property type="entry name" value="WD_REPEATS_REGION"/>
    <property type="match status" value="8"/>
</dbReference>
<evidence type="ECO:0000256" key="1">
    <source>
        <dbReference type="ARBA" id="ARBA00022574"/>
    </source>
</evidence>
<feature type="repeat" description="WD" evidence="3">
    <location>
        <begin position="420"/>
        <end position="461"/>
    </location>
</feature>
<dbReference type="SUPFAM" id="SSF50978">
    <property type="entry name" value="WD40 repeat-like"/>
    <property type="match status" value="1"/>
</dbReference>
<dbReference type="PANTHER" id="PTHR19879">
    <property type="entry name" value="TRANSCRIPTION INITIATION FACTOR TFIID"/>
    <property type="match status" value="1"/>
</dbReference>
<evidence type="ECO:0000256" key="2">
    <source>
        <dbReference type="ARBA" id="ARBA00022737"/>
    </source>
</evidence>
<proteinExistence type="predicted"/>
<feature type="compositionally biased region" description="Low complexity" evidence="4">
    <location>
        <begin position="713"/>
        <end position="739"/>
    </location>
</feature>
<dbReference type="InterPro" id="IPR011047">
    <property type="entry name" value="Quinoprotein_ADH-like_sf"/>
</dbReference>
<dbReference type="InterPro" id="IPR015943">
    <property type="entry name" value="WD40/YVTN_repeat-like_dom_sf"/>
</dbReference>
<feature type="compositionally biased region" description="Acidic residues" evidence="4">
    <location>
        <begin position="1237"/>
        <end position="1254"/>
    </location>
</feature>
<dbReference type="CDD" id="cd00200">
    <property type="entry name" value="WD40"/>
    <property type="match status" value="2"/>
</dbReference>
<evidence type="ECO:0000313" key="6">
    <source>
        <dbReference type="Proteomes" id="UP000319010"/>
    </source>
</evidence>
<feature type="repeat" description="WD" evidence="3">
    <location>
        <begin position="509"/>
        <end position="543"/>
    </location>
</feature>
<comment type="caution">
    <text evidence="5">The sequence shown here is derived from an EMBL/GenBank/DDBJ whole genome shotgun (WGS) entry which is preliminary data.</text>
</comment>
<dbReference type="Pfam" id="PF00400">
    <property type="entry name" value="WD40"/>
    <property type="match status" value="10"/>
</dbReference>
<feature type="repeat" description="WD" evidence="3">
    <location>
        <begin position="335"/>
        <end position="376"/>
    </location>
</feature>
<dbReference type="Proteomes" id="UP000319010">
    <property type="component" value="Unassembled WGS sequence"/>
</dbReference>
<keyword evidence="1 3" id="KW-0853">WD repeat</keyword>
<feature type="compositionally biased region" description="Basic and acidic residues" evidence="4">
    <location>
        <begin position="1090"/>
        <end position="1099"/>
    </location>
</feature>
<feature type="repeat" description="WD" evidence="3">
    <location>
        <begin position="294"/>
        <end position="335"/>
    </location>
</feature>
<feature type="compositionally biased region" description="Low complexity" evidence="4">
    <location>
        <begin position="858"/>
        <end position="879"/>
    </location>
</feature>
<feature type="compositionally biased region" description="Low complexity" evidence="4">
    <location>
        <begin position="785"/>
        <end position="800"/>
    </location>
</feature>
<dbReference type="InterPro" id="IPR019775">
    <property type="entry name" value="WD40_repeat_CS"/>
</dbReference>
<reference evidence="5 6" key="1">
    <citation type="submission" date="2019-06" db="EMBL/GenBank/DDBJ databases">
        <title>Draft genome sequence of Actinomyces johnsonii CCUG 34287T.</title>
        <authorList>
            <person name="Salva-Serra F."/>
            <person name="Cardew S."/>
            <person name="Moore E."/>
        </authorList>
    </citation>
    <scope>NUCLEOTIDE SEQUENCE [LARGE SCALE GENOMIC DNA]</scope>
    <source>
        <strain evidence="5 6">CCUG 34287</strain>
    </source>
</reference>
<evidence type="ECO:0000256" key="3">
    <source>
        <dbReference type="PROSITE-ProRule" id="PRU00221"/>
    </source>
</evidence>
<feature type="repeat" description="WD" evidence="3">
    <location>
        <begin position="146"/>
        <end position="187"/>
    </location>
</feature>
<feature type="region of interest" description="Disordered" evidence="4">
    <location>
        <begin position="682"/>
        <end position="1262"/>
    </location>
</feature>